<dbReference type="InterPro" id="IPR028350">
    <property type="entry name" value="DNAC/IstB-like"/>
</dbReference>
<dbReference type="EMBL" id="JAHCVK010000001">
    <property type="protein sequence ID" value="MBT0652542.1"/>
    <property type="molecule type" value="Genomic_DNA"/>
</dbReference>
<dbReference type="CDD" id="cd00009">
    <property type="entry name" value="AAA"/>
    <property type="match status" value="1"/>
</dbReference>
<dbReference type="SUPFAM" id="SSF52540">
    <property type="entry name" value="P-loop containing nucleoside triphosphate hydrolases"/>
    <property type="match status" value="1"/>
</dbReference>
<dbReference type="InterPro" id="IPR003593">
    <property type="entry name" value="AAA+_ATPase"/>
</dbReference>
<keyword evidence="3" id="KW-0067">ATP-binding</keyword>
<reference evidence="5 6" key="1">
    <citation type="submission" date="2021-05" db="EMBL/GenBank/DDBJ databases">
        <title>The draft genome of Geobacter luticola JCM 17780.</title>
        <authorList>
            <person name="Xu Z."/>
            <person name="Masuda Y."/>
            <person name="Itoh H."/>
            <person name="Senoo K."/>
        </authorList>
    </citation>
    <scope>NUCLEOTIDE SEQUENCE [LARGE SCALE GENOMIC DNA]</scope>
    <source>
        <strain evidence="5 6">JCM 17780</strain>
    </source>
</reference>
<dbReference type="InterPro" id="IPR047661">
    <property type="entry name" value="IstB"/>
</dbReference>
<sequence>MVLRDRLMEAIGTLGLYGMKVTLDEILAAGIKSRATPEKILCDLLEAEMAERKIRSIRYRMSLARFPVEKDLDRFDFTASPVNEMQVRNLNEGRFISDHTNVIMVGGTGTGKTHLAISIAKQSIRNGRKARFFNVLDLVNQLEQEKMDNRGGKLAEHLARHDLVILDELGYLPFSRSGGQLLFHLISKLYERTSLIITTNLTFGEWPQVFGDGKMTTALLDRVTHHCEIVETGNESWRIRTRIIN</sequence>
<dbReference type="NCBIfam" id="NF038214">
    <property type="entry name" value="IS21_help_AAA"/>
    <property type="match status" value="1"/>
</dbReference>
<comment type="similarity">
    <text evidence="1">Belongs to the IS21/IS1162 putative ATP-binding protein family.</text>
</comment>
<dbReference type="PANTHER" id="PTHR30050:SF4">
    <property type="entry name" value="ATP-BINDING PROTEIN RV3427C IN INSERTION SEQUENCE-RELATED"/>
    <property type="match status" value="1"/>
</dbReference>
<dbReference type="Pfam" id="PF01695">
    <property type="entry name" value="IstB_IS21"/>
    <property type="match status" value="1"/>
</dbReference>
<dbReference type="PANTHER" id="PTHR30050">
    <property type="entry name" value="CHROMOSOMAL REPLICATION INITIATOR PROTEIN DNAA"/>
    <property type="match status" value="1"/>
</dbReference>
<dbReference type="Proteomes" id="UP000756860">
    <property type="component" value="Unassembled WGS sequence"/>
</dbReference>
<evidence type="ECO:0000259" key="4">
    <source>
        <dbReference type="SMART" id="SM00382"/>
    </source>
</evidence>
<dbReference type="InterPro" id="IPR002611">
    <property type="entry name" value="IstB_ATP-bd"/>
</dbReference>
<feature type="domain" description="AAA+ ATPase" evidence="4">
    <location>
        <begin position="98"/>
        <end position="231"/>
    </location>
</feature>
<proteinExistence type="inferred from homology"/>
<comment type="caution">
    <text evidence="5">The sequence shown here is derived from an EMBL/GenBank/DDBJ whole genome shotgun (WGS) entry which is preliminary data.</text>
</comment>
<dbReference type="SMART" id="SM00382">
    <property type="entry name" value="AAA"/>
    <property type="match status" value="1"/>
</dbReference>
<accession>A0ABS5SEV7</accession>
<protein>
    <submittedName>
        <fullName evidence="5">IS21-like element helper ATPase IstB</fullName>
    </submittedName>
</protein>
<evidence type="ECO:0000256" key="2">
    <source>
        <dbReference type="ARBA" id="ARBA00022741"/>
    </source>
</evidence>
<evidence type="ECO:0000313" key="5">
    <source>
        <dbReference type="EMBL" id="MBT0652542.1"/>
    </source>
</evidence>
<dbReference type="PIRSF" id="PIRSF003073">
    <property type="entry name" value="DNAC_TnpB_IstB"/>
    <property type="match status" value="1"/>
</dbReference>
<dbReference type="RefSeq" id="WP_214174480.1">
    <property type="nucleotide sequence ID" value="NZ_JAHCVK010000001.1"/>
</dbReference>
<evidence type="ECO:0000256" key="3">
    <source>
        <dbReference type="ARBA" id="ARBA00022840"/>
    </source>
</evidence>
<name>A0ABS5SEV7_9BACT</name>
<evidence type="ECO:0000256" key="1">
    <source>
        <dbReference type="ARBA" id="ARBA00008059"/>
    </source>
</evidence>
<keyword evidence="6" id="KW-1185">Reference proteome</keyword>
<organism evidence="5 6">
    <name type="scientific">Geomobilimonas luticola</name>
    <dbReference type="NCBI Taxonomy" id="1114878"/>
    <lineage>
        <taxon>Bacteria</taxon>
        <taxon>Pseudomonadati</taxon>
        <taxon>Thermodesulfobacteriota</taxon>
        <taxon>Desulfuromonadia</taxon>
        <taxon>Geobacterales</taxon>
        <taxon>Geobacteraceae</taxon>
        <taxon>Geomobilimonas</taxon>
    </lineage>
</organism>
<dbReference type="InterPro" id="IPR027417">
    <property type="entry name" value="P-loop_NTPase"/>
</dbReference>
<keyword evidence="2" id="KW-0547">Nucleotide-binding</keyword>
<dbReference type="Gene3D" id="3.40.50.300">
    <property type="entry name" value="P-loop containing nucleotide triphosphate hydrolases"/>
    <property type="match status" value="1"/>
</dbReference>
<evidence type="ECO:0000313" key="6">
    <source>
        <dbReference type="Proteomes" id="UP000756860"/>
    </source>
</evidence>
<gene>
    <name evidence="5" type="primary">istB</name>
    <name evidence="5" type="ORF">KI810_05705</name>
</gene>